<dbReference type="RefSeq" id="XP_008030523.1">
    <property type="nucleotide sequence ID" value="XM_008032332.1"/>
</dbReference>
<reference evidence="2 3" key="2">
    <citation type="journal article" date="2013" name="PLoS Genet.">
        <title>Comparative genome structure, secondary metabolite, and effector coding capacity across Cochliobolus pathogens.</title>
        <authorList>
            <person name="Condon B.J."/>
            <person name="Leng Y."/>
            <person name="Wu D."/>
            <person name="Bushley K.E."/>
            <person name="Ohm R.A."/>
            <person name="Otillar R."/>
            <person name="Martin J."/>
            <person name="Schackwitz W."/>
            <person name="Grimwood J."/>
            <person name="MohdZainudin N."/>
            <person name="Xue C."/>
            <person name="Wang R."/>
            <person name="Manning V.A."/>
            <person name="Dhillon B."/>
            <person name="Tu Z.J."/>
            <person name="Steffenson B.J."/>
            <person name="Salamov A."/>
            <person name="Sun H."/>
            <person name="Lowry S."/>
            <person name="LaButti K."/>
            <person name="Han J."/>
            <person name="Copeland A."/>
            <person name="Lindquist E."/>
            <person name="Barry K."/>
            <person name="Schmutz J."/>
            <person name="Baker S.E."/>
            <person name="Ciuffetti L.M."/>
            <person name="Grigoriev I.V."/>
            <person name="Zhong S."/>
            <person name="Turgeon B.G."/>
        </authorList>
    </citation>
    <scope>NUCLEOTIDE SEQUENCE [LARGE SCALE GENOMIC DNA]</scope>
    <source>
        <strain evidence="3">28A</strain>
    </source>
</reference>
<dbReference type="HOGENOM" id="CLU_021538_0_0_1"/>
<evidence type="ECO:0000313" key="3">
    <source>
        <dbReference type="Proteomes" id="UP000016935"/>
    </source>
</evidence>
<dbReference type="EMBL" id="KB908855">
    <property type="protein sequence ID" value="EOA82267.1"/>
    <property type="molecule type" value="Genomic_DNA"/>
</dbReference>
<keyword evidence="3" id="KW-1185">Reference proteome</keyword>
<sequence length="713" mass="78925">MTAPPAERSSLFAAHHMQFAYPSPASTVDSDTTLHWSPMSPPPEPKSSRSRKTSSLSPTEAPAKNGGFCWIVGQAPSDFKTRDAMHMVRQTAMVSYLKTGKTQGSAKSRAGSDASDGSQSGGERQSRPIAAARKKSSSRKKKQSPPQHSPKGEPQEGSSPDTRIVKAKSLQSVIPQTPIVVPLQPEIRYPFDEFRMPPLVSIGVSLDPFRTMFQSNDSRVSVERLKHHCRTYFGSRGLGRLWIPKCLDHHHTFLSTLYMAAAHDDTIYGREVESLETAALRQDVIHHIGANLTDPEKMVDDSNIIAVSQLILGEVIGRTETSMAFHQNGIEQMIKQRGGLNQLGMNGLLASAVSWAHLATAVLREGTPSPMYVEYCASNSVKRYPLHVTIPESPLYCPHGKFVTIERSKAVKYQPNTLKLLNDMRTMIGDFLRESRKAHWNSEKLTAMYNRISQYQPLQQMSKDHVSTTEDWKYEAIRITAIVQAHALANRTPISEAILHACPTRRSSSAIYTPSLASQSTESLPSPLDISYSTPVTEYSTSPSYSTSFRTSFSSQHSGFPFSQHRSSDASTHSQYPVFSSQASTSASTCTSSETQRQHQRRFTTLSDVKDALEKSNLSYCWGDMAGVLLWIGLVMGAASYHETHKPTRRYFSALTIRACIMLCFEHPQAMHATMLQMTQVVEALGATSNDSATAAQLVRRDVDAPRKRSRPA</sequence>
<reference evidence="2 3" key="1">
    <citation type="journal article" date="2012" name="PLoS Pathog.">
        <title>Diverse lifestyles and strategies of plant pathogenesis encoded in the genomes of eighteen Dothideomycetes fungi.</title>
        <authorList>
            <person name="Ohm R.A."/>
            <person name="Feau N."/>
            <person name="Henrissat B."/>
            <person name="Schoch C.L."/>
            <person name="Horwitz B.A."/>
            <person name="Barry K.W."/>
            <person name="Condon B.J."/>
            <person name="Copeland A.C."/>
            <person name="Dhillon B."/>
            <person name="Glaser F."/>
            <person name="Hesse C.N."/>
            <person name="Kosti I."/>
            <person name="LaButti K."/>
            <person name="Lindquist E.A."/>
            <person name="Lucas S."/>
            <person name="Salamov A.A."/>
            <person name="Bradshaw R.E."/>
            <person name="Ciuffetti L."/>
            <person name="Hamelin R.C."/>
            <person name="Kema G.H.J."/>
            <person name="Lawrence C."/>
            <person name="Scott J.A."/>
            <person name="Spatafora J.W."/>
            <person name="Turgeon B.G."/>
            <person name="de Wit P.J.G.M."/>
            <person name="Zhong S."/>
            <person name="Goodwin S.B."/>
            <person name="Grigoriev I.V."/>
        </authorList>
    </citation>
    <scope>NUCLEOTIDE SEQUENCE [LARGE SCALE GENOMIC DNA]</scope>
    <source>
        <strain evidence="3">28A</strain>
    </source>
</reference>
<dbReference type="PANTHER" id="PTHR37540">
    <property type="entry name" value="TRANSCRIPTION FACTOR (ACR-2), PUTATIVE-RELATED-RELATED"/>
    <property type="match status" value="1"/>
</dbReference>
<dbReference type="AlphaFoldDB" id="R0K1G8"/>
<dbReference type="OrthoDB" id="4159781at2759"/>
<dbReference type="eggNOG" id="ENOG502SQEC">
    <property type="taxonomic scope" value="Eukaryota"/>
</dbReference>
<feature type="compositionally biased region" description="Polar residues" evidence="1">
    <location>
        <begin position="24"/>
        <end position="35"/>
    </location>
</feature>
<feature type="compositionally biased region" description="Basic residues" evidence="1">
    <location>
        <begin position="132"/>
        <end position="143"/>
    </location>
</feature>
<proteinExistence type="predicted"/>
<protein>
    <submittedName>
        <fullName evidence="2">Uncharacterized protein</fullName>
    </submittedName>
</protein>
<dbReference type="PANTHER" id="PTHR37540:SF5">
    <property type="entry name" value="TRANSCRIPTION FACTOR DOMAIN-CONTAINING PROTEIN"/>
    <property type="match status" value="1"/>
</dbReference>
<name>R0K1G8_EXST2</name>
<evidence type="ECO:0000256" key="1">
    <source>
        <dbReference type="SAM" id="MobiDB-lite"/>
    </source>
</evidence>
<gene>
    <name evidence="2" type="ORF">SETTUDRAFT_96907</name>
</gene>
<feature type="region of interest" description="Disordered" evidence="1">
    <location>
        <begin position="99"/>
        <end position="162"/>
    </location>
</feature>
<accession>R0K1G8</accession>
<dbReference type="STRING" id="671987.R0K1G8"/>
<feature type="region of interest" description="Disordered" evidence="1">
    <location>
        <begin position="22"/>
        <end position="69"/>
    </location>
</feature>
<dbReference type="Proteomes" id="UP000016935">
    <property type="component" value="Unassembled WGS sequence"/>
</dbReference>
<organism evidence="2 3">
    <name type="scientific">Exserohilum turcicum (strain 28A)</name>
    <name type="common">Northern leaf blight fungus</name>
    <name type="synonym">Setosphaeria turcica</name>
    <dbReference type="NCBI Taxonomy" id="671987"/>
    <lineage>
        <taxon>Eukaryota</taxon>
        <taxon>Fungi</taxon>
        <taxon>Dikarya</taxon>
        <taxon>Ascomycota</taxon>
        <taxon>Pezizomycotina</taxon>
        <taxon>Dothideomycetes</taxon>
        <taxon>Pleosporomycetidae</taxon>
        <taxon>Pleosporales</taxon>
        <taxon>Pleosporineae</taxon>
        <taxon>Pleosporaceae</taxon>
        <taxon>Exserohilum</taxon>
    </lineage>
</organism>
<evidence type="ECO:0000313" key="2">
    <source>
        <dbReference type="EMBL" id="EOA82267.1"/>
    </source>
</evidence>
<feature type="compositionally biased region" description="Low complexity" evidence="1">
    <location>
        <begin position="104"/>
        <end position="131"/>
    </location>
</feature>
<dbReference type="GeneID" id="19406272"/>